<proteinExistence type="predicted"/>
<name>A0ABN9TH16_9DINO</name>
<evidence type="ECO:0000313" key="3">
    <source>
        <dbReference type="EMBL" id="CAK0845189.1"/>
    </source>
</evidence>
<gene>
    <name evidence="3" type="ORF">PCOR1329_LOCUS39064</name>
</gene>
<dbReference type="EMBL" id="CAUYUJ010014721">
    <property type="protein sequence ID" value="CAK0845189.1"/>
    <property type="molecule type" value="Genomic_DNA"/>
</dbReference>
<sequence length="182" mass="19514">VARLHAESASAAEWRRQALLCYGEGREADFRQVLEAALQGEYEVRAMSGPERGAMLHLLAVYYVGRASSASRLDRAEREADLARAKGLLDQVEDDIDVSLGSMGGVDVFTGRGFHALATHMVSPGTGTERAEARGVSFRCRPEAGPRCAPRRARAGRHDRVGQGARAVPAGSAARLALCLEI</sequence>
<comment type="caution">
    <text evidence="3">The sequence shown here is derived from an EMBL/GenBank/DDBJ whole genome shotgun (WGS) entry which is preliminary data.</text>
</comment>
<evidence type="ECO:0000313" key="4">
    <source>
        <dbReference type="Proteomes" id="UP001189429"/>
    </source>
</evidence>
<feature type="non-terminal residue" evidence="3">
    <location>
        <position position="1"/>
    </location>
</feature>
<feature type="coiled-coil region" evidence="1">
    <location>
        <begin position="66"/>
        <end position="95"/>
    </location>
</feature>
<organism evidence="3 4">
    <name type="scientific">Prorocentrum cordatum</name>
    <dbReference type="NCBI Taxonomy" id="2364126"/>
    <lineage>
        <taxon>Eukaryota</taxon>
        <taxon>Sar</taxon>
        <taxon>Alveolata</taxon>
        <taxon>Dinophyceae</taxon>
        <taxon>Prorocentrales</taxon>
        <taxon>Prorocentraceae</taxon>
        <taxon>Prorocentrum</taxon>
    </lineage>
</organism>
<evidence type="ECO:0008006" key="5">
    <source>
        <dbReference type="Google" id="ProtNLM"/>
    </source>
</evidence>
<protein>
    <recommendedName>
        <fullName evidence="5">Nuclear pore protein</fullName>
    </recommendedName>
</protein>
<keyword evidence="1" id="KW-0175">Coiled coil</keyword>
<evidence type="ECO:0000256" key="2">
    <source>
        <dbReference type="SAM" id="MobiDB-lite"/>
    </source>
</evidence>
<feature type="region of interest" description="Disordered" evidence="2">
    <location>
        <begin position="147"/>
        <end position="166"/>
    </location>
</feature>
<evidence type="ECO:0000256" key="1">
    <source>
        <dbReference type="SAM" id="Coils"/>
    </source>
</evidence>
<accession>A0ABN9TH16</accession>
<reference evidence="3" key="1">
    <citation type="submission" date="2023-10" db="EMBL/GenBank/DDBJ databases">
        <authorList>
            <person name="Chen Y."/>
            <person name="Shah S."/>
            <person name="Dougan E. K."/>
            <person name="Thang M."/>
            <person name="Chan C."/>
        </authorList>
    </citation>
    <scope>NUCLEOTIDE SEQUENCE [LARGE SCALE GENOMIC DNA]</scope>
</reference>
<dbReference type="Proteomes" id="UP001189429">
    <property type="component" value="Unassembled WGS sequence"/>
</dbReference>
<keyword evidence="4" id="KW-1185">Reference proteome</keyword>